<comment type="subcellular location">
    <subcellularLocation>
        <location evidence="1 7">Cell membrane</location>
        <topology evidence="1 7">Multi-pass membrane protein</topology>
    </subcellularLocation>
</comment>
<reference evidence="9 10" key="1">
    <citation type="submission" date="2016-03" db="EMBL/GenBank/DDBJ databases">
        <title>Draft genome sequence of Paenibacillus antarcticus CECT 5836.</title>
        <authorList>
            <person name="Shin S.-K."/>
            <person name="Yi H."/>
        </authorList>
    </citation>
    <scope>NUCLEOTIDE SEQUENCE [LARGE SCALE GENOMIC DNA]</scope>
    <source>
        <strain evidence="9 10">CECT 5836</strain>
    </source>
</reference>
<keyword evidence="4 7" id="KW-0812">Transmembrane</keyword>
<feature type="transmembrane region" description="Helical" evidence="7">
    <location>
        <begin position="108"/>
        <end position="129"/>
    </location>
</feature>
<dbReference type="InterPro" id="IPR050809">
    <property type="entry name" value="UgpAE/MalFG_permease"/>
</dbReference>
<dbReference type="PANTHER" id="PTHR43227">
    <property type="entry name" value="BLL4140 PROTEIN"/>
    <property type="match status" value="1"/>
</dbReference>
<dbReference type="OrthoDB" id="9809527at2"/>
<feature type="transmembrane region" description="Helical" evidence="7">
    <location>
        <begin position="77"/>
        <end position="96"/>
    </location>
</feature>
<dbReference type="PANTHER" id="PTHR43227:SF7">
    <property type="entry name" value="ARABINOOLIGOSACCHARIDES TRANSPORT SYSTEM PERMEASE PROTEIN ARAP"/>
    <property type="match status" value="1"/>
</dbReference>
<evidence type="ECO:0000313" key="10">
    <source>
        <dbReference type="Proteomes" id="UP000077355"/>
    </source>
</evidence>
<dbReference type="InterPro" id="IPR035906">
    <property type="entry name" value="MetI-like_sf"/>
</dbReference>
<dbReference type="GO" id="GO:0005886">
    <property type="term" value="C:plasma membrane"/>
    <property type="evidence" value="ECO:0007669"/>
    <property type="project" value="UniProtKB-SubCell"/>
</dbReference>
<proteinExistence type="inferred from homology"/>
<evidence type="ECO:0000256" key="1">
    <source>
        <dbReference type="ARBA" id="ARBA00004651"/>
    </source>
</evidence>
<accession>A0A168P6I3</accession>
<evidence type="ECO:0000313" key="9">
    <source>
        <dbReference type="EMBL" id="OAB46437.1"/>
    </source>
</evidence>
<dbReference type="Proteomes" id="UP000077355">
    <property type="component" value="Unassembled WGS sequence"/>
</dbReference>
<dbReference type="Pfam" id="PF00528">
    <property type="entry name" value="BPD_transp_1"/>
    <property type="match status" value="1"/>
</dbReference>
<feature type="transmembrane region" description="Helical" evidence="7">
    <location>
        <begin position="267"/>
        <end position="285"/>
    </location>
</feature>
<organism evidence="9 10">
    <name type="scientific">Paenibacillus antarcticus</name>
    <dbReference type="NCBI Taxonomy" id="253703"/>
    <lineage>
        <taxon>Bacteria</taxon>
        <taxon>Bacillati</taxon>
        <taxon>Bacillota</taxon>
        <taxon>Bacilli</taxon>
        <taxon>Bacillales</taxon>
        <taxon>Paenibacillaceae</taxon>
        <taxon>Paenibacillus</taxon>
    </lineage>
</organism>
<sequence length="294" mass="32444">MALNRSKRNLLFAILLLLPALLLLCLTIVAPLAKAIISSFREDSLLSTNHAWNNFANYKAVLGSGEFMHSLGVTLNYVGVVLIVEILVGFGIALLLNQSIIFRPFFRSIIMISWAVPTIVAALVFMWMFQNDFGVVNYLLMKTGSISDKVNWLNHMDLALYAVMVVAIWRQTPLVVTMLLAGMQGIPSSLYEAANIDGAGRIQSLIHITIPQLKPILLNVALITIVNNFQMLTLFFTLTNGGPVDTTETLAVLAYSNAFEKFDMGRGAAIGVMWMIILVGISLFFNRLSRTDGE</sequence>
<keyword evidence="10" id="KW-1185">Reference proteome</keyword>
<evidence type="ECO:0000256" key="5">
    <source>
        <dbReference type="ARBA" id="ARBA00022989"/>
    </source>
</evidence>
<comment type="caution">
    <text evidence="9">The sequence shown here is derived from an EMBL/GenBank/DDBJ whole genome shotgun (WGS) entry which is preliminary data.</text>
</comment>
<dbReference type="AlphaFoldDB" id="A0A168P6I3"/>
<keyword evidence="5 7" id="KW-1133">Transmembrane helix</keyword>
<keyword evidence="6 7" id="KW-0472">Membrane</keyword>
<dbReference type="CDD" id="cd06261">
    <property type="entry name" value="TM_PBP2"/>
    <property type="match status" value="1"/>
</dbReference>
<comment type="similarity">
    <text evidence="7">Belongs to the binding-protein-dependent transport system permease family.</text>
</comment>
<feature type="transmembrane region" description="Helical" evidence="7">
    <location>
        <begin position="216"/>
        <end position="238"/>
    </location>
</feature>
<evidence type="ECO:0000256" key="3">
    <source>
        <dbReference type="ARBA" id="ARBA00022475"/>
    </source>
</evidence>
<feature type="domain" description="ABC transmembrane type-1" evidence="8">
    <location>
        <begin position="71"/>
        <end position="285"/>
    </location>
</feature>
<evidence type="ECO:0000259" key="8">
    <source>
        <dbReference type="PROSITE" id="PS50928"/>
    </source>
</evidence>
<name>A0A168P6I3_9BACL</name>
<dbReference type="InterPro" id="IPR000515">
    <property type="entry name" value="MetI-like"/>
</dbReference>
<keyword evidence="2 7" id="KW-0813">Transport</keyword>
<dbReference type="Gene3D" id="1.10.3720.10">
    <property type="entry name" value="MetI-like"/>
    <property type="match status" value="1"/>
</dbReference>
<evidence type="ECO:0000256" key="2">
    <source>
        <dbReference type="ARBA" id="ARBA00022448"/>
    </source>
</evidence>
<dbReference type="PROSITE" id="PS50928">
    <property type="entry name" value="ABC_TM1"/>
    <property type="match status" value="1"/>
</dbReference>
<dbReference type="EMBL" id="LVJI01000015">
    <property type="protein sequence ID" value="OAB46437.1"/>
    <property type="molecule type" value="Genomic_DNA"/>
</dbReference>
<gene>
    <name evidence="9" type="ORF">PBAT_10455</name>
</gene>
<evidence type="ECO:0000256" key="4">
    <source>
        <dbReference type="ARBA" id="ARBA00022692"/>
    </source>
</evidence>
<keyword evidence="3" id="KW-1003">Cell membrane</keyword>
<dbReference type="RefSeq" id="WP_068649263.1">
    <property type="nucleotide sequence ID" value="NZ_CP043611.1"/>
</dbReference>
<evidence type="ECO:0000256" key="6">
    <source>
        <dbReference type="ARBA" id="ARBA00023136"/>
    </source>
</evidence>
<dbReference type="GO" id="GO:0055085">
    <property type="term" value="P:transmembrane transport"/>
    <property type="evidence" value="ECO:0007669"/>
    <property type="project" value="InterPro"/>
</dbReference>
<evidence type="ECO:0000256" key="7">
    <source>
        <dbReference type="RuleBase" id="RU363032"/>
    </source>
</evidence>
<dbReference type="SUPFAM" id="SSF161098">
    <property type="entry name" value="MetI-like"/>
    <property type="match status" value="1"/>
</dbReference>
<feature type="transmembrane region" description="Helical" evidence="7">
    <location>
        <begin position="158"/>
        <end position="181"/>
    </location>
</feature>
<protein>
    <recommendedName>
        <fullName evidence="8">ABC transmembrane type-1 domain-containing protein</fullName>
    </recommendedName>
</protein>